<dbReference type="Proteomes" id="UP001161247">
    <property type="component" value="Chromosome 6"/>
</dbReference>
<feature type="region of interest" description="Disordered" evidence="7">
    <location>
        <begin position="277"/>
        <end position="299"/>
    </location>
</feature>
<evidence type="ECO:0000256" key="6">
    <source>
        <dbReference type="ARBA" id="ARBA00023242"/>
    </source>
</evidence>
<dbReference type="PROSITE" id="PS51293">
    <property type="entry name" value="SANT"/>
    <property type="match status" value="1"/>
</dbReference>
<dbReference type="FunFam" id="1.10.10.60:FF:000009">
    <property type="entry name" value="transcription factor MYB1R1"/>
    <property type="match status" value="1"/>
</dbReference>
<keyword evidence="6" id="KW-0539">Nucleus</keyword>
<keyword evidence="5" id="KW-0804">Transcription</keyword>
<feature type="compositionally biased region" description="Basic residues" evidence="7">
    <location>
        <begin position="138"/>
        <end position="153"/>
    </location>
</feature>
<reference evidence="11" key="1">
    <citation type="submission" date="2023-03" db="EMBL/GenBank/DDBJ databases">
        <authorList>
            <person name="Julca I."/>
        </authorList>
    </citation>
    <scope>NUCLEOTIDE SEQUENCE</scope>
</reference>
<dbReference type="GO" id="GO:0005634">
    <property type="term" value="C:nucleus"/>
    <property type="evidence" value="ECO:0007669"/>
    <property type="project" value="UniProtKB-SubCell"/>
</dbReference>
<keyword evidence="2" id="KW-0217">Developmental protein</keyword>
<dbReference type="PANTHER" id="PTHR44042:SF67">
    <property type="entry name" value="MYB-LIKE PROTEIN I"/>
    <property type="match status" value="1"/>
</dbReference>
<gene>
    <name evidence="11" type="ORF">OLC1_LOCUS18034</name>
</gene>
<dbReference type="Gene3D" id="1.10.10.60">
    <property type="entry name" value="Homeodomain-like"/>
    <property type="match status" value="2"/>
</dbReference>
<dbReference type="GO" id="GO:0048262">
    <property type="term" value="P:determination of dorsal/ventral asymmetry"/>
    <property type="evidence" value="ECO:0007669"/>
    <property type="project" value="UniProtKB-ARBA"/>
</dbReference>
<name>A0AAV1DRE8_OLDCO</name>
<dbReference type="SMART" id="SM00717">
    <property type="entry name" value="SANT"/>
    <property type="match status" value="2"/>
</dbReference>
<dbReference type="InterPro" id="IPR017930">
    <property type="entry name" value="Myb_dom"/>
</dbReference>
<evidence type="ECO:0000256" key="1">
    <source>
        <dbReference type="ARBA" id="ARBA00004123"/>
    </source>
</evidence>
<keyword evidence="3" id="KW-0805">Transcription regulation</keyword>
<keyword evidence="12" id="KW-1185">Reference proteome</keyword>
<accession>A0AAV1DRE8</accession>
<evidence type="ECO:0000313" key="12">
    <source>
        <dbReference type="Proteomes" id="UP001161247"/>
    </source>
</evidence>
<organism evidence="11 12">
    <name type="scientific">Oldenlandia corymbosa var. corymbosa</name>
    <dbReference type="NCBI Taxonomy" id="529605"/>
    <lineage>
        <taxon>Eukaryota</taxon>
        <taxon>Viridiplantae</taxon>
        <taxon>Streptophyta</taxon>
        <taxon>Embryophyta</taxon>
        <taxon>Tracheophyta</taxon>
        <taxon>Spermatophyta</taxon>
        <taxon>Magnoliopsida</taxon>
        <taxon>eudicotyledons</taxon>
        <taxon>Gunneridae</taxon>
        <taxon>Pentapetalae</taxon>
        <taxon>asterids</taxon>
        <taxon>lamiids</taxon>
        <taxon>Gentianales</taxon>
        <taxon>Rubiaceae</taxon>
        <taxon>Rubioideae</taxon>
        <taxon>Spermacoceae</taxon>
        <taxon>Hedyotis-Oldenlandia complex</taxon>
        <taxon>Oldenlandia</taxon>
    </lineage>
</organism>
<dbReference type="SUPFAM" id="SSF46689">
    <property type="entry name" value="Homeodomain-like"/>
    <property type="match status" value="2"/>
</dbReference>
<dbReference type="EMBL" id="OX459123">
    <property type="protein sequence ID" value="CAI9110364.1"/>
    <property type="molecule type" value="Genomic_DNA"/>
</dbReference>
<evidence type="ECO:0000256" key="3">
    <source>
        <dbReference type="ARBA" id="ARBA00023015"/>
    </source>
</evidence>
<dbReference type="NCBIfam" id="TIGR01557">
    <property type="entry name" value="myb_SHAQKYF"/>
    <property type="match status" value="1"/>
</dbReference>
<dbReference type="FunFam" id="1.10.10.60:FF:000154">
    <property type="entry name" value="Transcription factor SRM1"/>
    <property type="match status" value="1"/>
</dbReference>
<dbReference type="InterPro" id="IPR001005">
    <property type="entry name" value="SANT/Myb"/>
</dbReference>
<evidence type="ECO:0000256" key="2">
    <source>
        <dbReference type="ARBA" id="ARBA00022473"/>
    </source>
</evidence>
<dbReference type="InterPro" id="IPR006447">
    <property type="entry name" value="Myb_dom_plants"/>
</dbReference>
<dbReference type="InterPro" id="IPR017884">
    <property type="entry name" value="SANT_dom"/>
</dbReference>
<feature type="region of interest" description="Disordered" evidence="7">
    <location>
        <begin position="127"/>
        <end position="180"/>
    </location>
</feature>
<protein>
    <submittedName>
        <fullName evidence="11">OLC1v1010372C1</fullName>
    </submittedName>
</protein>
<dbReference type="AlphaFoldDB" id="A0AAV1DRE8"/>
<dbReference type="PROSITE" id="PS50090">
    <property type="entry name" value="MYB_LIKE"/>
    <property type="match status" value="1"/>
</dbReference>
<proteinExistence type="predicted"/>
<comment type="subcellular location">
    <subcellularLocation>
        <location evidence="1">Nucleus</location>
    </subcellularLocation>
</comment>
<dbReference type="GO" id="GO:0003677">
    <property type="term" value="F:DNA binding"/>
    <property type="evidence" value="ECO:0007669"/>
    <property type="project" value="UniProtKB-KW"/>
</dbReference>
<feature type="domain" description="HTH myb-type" evidence="10">
    <location>
        <begin position="88"/>
        <end position="144"/>
    </location>
</feature>
<dbReference type="Pfam" id="PF00249">
    <property type="entry name" value="Myb_DNA-binding"/>
    <property type="match status" value="1"/>
</dbReference>
<evidence type="ECO:0000256" key="4">
    <source>
        <dbReference type="ARBA" id="ARBA00023125"/>
    </source>
</evidence>
<evidence type="ECO:0000259" key="9">
    <source>
        <dbReference type="PROSITE" id="PS51293"/>
    </source>
</evidence>
<dbReference type="GO" id="GO:0009908">
    <property type="term" value="P:flower development"/>
    <property type="evidence" value="ECO:0007669"/>
    <property type="project" value="UniProtKB-ARBA"/>
</dbReference>
<evidence type="ECO:0000256" key="7">
    <source>
        <dbReference type="SAM" id="MobiDB-lite"/>
    </source>
</evidence>
<evidence type="ECO:0000259" key="8">
    <source>
        <dbReference type="PROSITE" id="PS50090"/>
    </source>
</evidence>
<dbReference type="InterPro" id="IPR009057">
    <property type="entry name" value="Homeodomain-like_sf"/>
</dbReference>
<evidence type="ECO:0000313" key="11">
    <source>
        <dbReference type="EMBL" id="CAI9110364.1"/>
    </source>
</evidence>
<sequence length="299" mass="33034">MSENSKYCSSSWSKEENKMFENAFAAHSSDTNMLVKVAAAVPRKTIAEVKSHLDALILDIAAIESGDVSVPNYTESSHREKGLSQCHKNKKGAQPWTDDEHMLFLQGLEEYGKGDWKSISRHYVQSRTPTQVASHAQKFLKRSKSTRKSRPRAHSVTGSNNGESIVTGQSSGTGPNVTASQAHGPVVVVEEKNEAEKFEEYMKKYHDLPDFEIYDQELLPEVEFNSTEFDSVDSAPKLLPGYQFVEDPAELTAEEIFTTPLVDNFIDYLFVKPQQVDAPPSAPPVGSSAAAQVPGNPVR</sequence>
<keyword evidence="4" id="KW-0238">DNA-binding</keyword>
<dbReference type="CDD" id="cd00167">
    <property type="entry name" value="SANT"/>
    <property type="match status" value="1"/>
</dbReference>
<dbReference type="PROSITE" id="PS51294">
    <property type="entry name" value="HTH_MYB"/>
    <property type="match status" value="1"/>
</dbReference>
<dbReference type="PANTHER" id="PTHR44042">
    <property type="entry name" value="DUPLICATED HOMEODOMAIN-LIKE SUPERFAMILY PROTEIN-RELATED"/>
    <property type="match status" value="1"/>
</dbReference>
<feature type="domain" description="Myb-like" evidence="8">
    <location>
        <begin position="88"/>
        <end position="140"/>
    </location>
</feature>
<feature type="domain" description="SANT" evidence="9">
    <location>
        <begin position="91"/>
        <end position="144"/>
    </location>
</feature>
<feature type="compositionally biased region" description="Polar residues" evidence="7">
    <location>
        <begin position="156"/>
        <end position="180"/>
    </location>
</feature>
<evidence type="ECO:0000256" key="5">
    <source>
        <dbReference type="ARBA" id="ARBA00023163"/>
    </source>
</evidence>
<evidence type="ECO:0000259" key="10">
    <source>
        <dbReference type="PROSITE" id="PS51294"/>
    </source>
</evidence>